<feature type="domain" description="Sushi" evidence="7">
    <location>
        <begin position="42"/>
        <end position="103"/>
    </location>
</feature>
<feature type="domain" description="Sushi" evidence="7">
    <location>
        <begin position="760"/>
        <end position="817"/>
    </location>
</feature>
<dbReference type="InterPro" id="IPR035976">
    <property type="entry name" value="Sushi/SCR/CCP_sf"/>
</dbReference>
<feature type="domain" description="Sushi" evidence="7">
    <location>
        <begin position="969"/>
        <end position="1029"/>
    </location>
</feature>
<evidence type="ECO:0000313" key="9">
    <source>
        <dbReference type="Proteomes" id="UP000298787"/>
    </source>
</evidence>
<evidence type="ECO:0000259" key="7">
    <source>
        <dbReference type="PROSITE" id="PS50923"/>
    </source>
</evidence>
<dbReference type="InterPro" id="IPR000436">
    <property type="entry name" value="Sushi_SCR_CCP_dom"/>
</dbReference>
<dbReference type="EMBL" id="CM014081">
    <property type="protein sequence ID" value="TKS70020.1"/>
    <property type="molecule type" value="Genomic_DNA"/>
</dbReference>
<feature type="domain" description="Sushi" evidence="7">
    <location>
        <begin position="422"/>
        <end position="479"/>
    </location>
</feature>
<dbReference type="PROSITE" id="PS01180">
    <property type="entry name" value="CUB"/>
    <property type="match status" value="7"/>
</dbReference>
<feature type="domain" description="CUB" evidence="6">
    <location>
        <begin position="107"/>
        <end position="211"/>
    </location>
</feature>
<evidence type="ECO:0000256" key="5">
    <source>
        <dbReference type="SAM" id="MobiDB-lite"/>
    </source>
</evidence>
<dbReference type="GO" id="GO:0005615">
    <property type="term" value="C:extracellular space"/>
    <property type="evidence" value="ECO:0007669"/>
    <property type="project" value="TreeGrafter"/>
</dbReference>
<dbReference type="SMART" id="SM00042">
    <property type="entry name" value="CUB"/>
    <property type="match status" value="7"/>
</dbReference>
<dbReference type="FunFam" id="2.60.120.290:FF:000001">
    <property type="entry name" value="CUB and sushi domain-containing protein 3 isoform X1"/>
    <property type="match status" value="7"/>
</dbReference>
<evidence type="ECO:0000256" key="3">
    <source>
        <dbReference type="PROSITE-ProRule" id="PRU00059"/>
    </source>
</evidence>
<feature type="domain" description="Sushi" evidence="7">
    <location>
        <begin position="1319"/>
        <end position="1380"/>
    </location>
</feature>
<keyword evidence="1" id="KW-0645">Protease</keyword>
<accession>A0A4U5U804</accession>
<reference evidence="8 9" key="1">
    <citation type="submission" date="2019-01" db="EMBL/GenBank/DDBJ databases">
        <title>Genome Assembly of Collichthys lucidus.</title>
        <authorList>
            <person name="Cai M."/>
            <person name="Xiao S."/>
        </authorList>
    </citation>
    <scope>NUCLEOTIDE SEQUENCE [LARGE SCALE GENOMIC DNA]</scope>
    <source>
        <strain evidence="8">JT15FE1705JMU</strain>
        <tissue evidence="8">Muscle</tissue>
    </source>
</reference>
<name>A0A4U5U804_COLLU</name>
<gene>
    <name evidence="8" type="ORF">D9C73_004087</name>
</gene>
<dbReference type="FunFam" id="2.10.70.10:FF:000047">
    <property type="entry name" value="CUB and Sushi multiple domains 3"/>
    <property type="match status" value="1"/>
</dbReference>
<dbReference type="Gene3D" id="2.10.70.10">
    <property type="entry name" value="Complement Module, domain 1"/>
    <property type="match status" value="8"/>
</dbReference>
<dbReference type="GO" id="GO:0004252">
    <property type="term" value="F:serine-type endopeptidase activity"/>
    <property type="evidence" value="ECO:0007669"/>
    <property type="project" value="TreeGrafter"/>
</dbReference>
<feature type="disulfide bond" evidence="4">
    <location>
        <begin position="788"/>
        <end position="815"/>
    </location>
</feature>
<dbReference type="Pfam" id="PF00431">
    <property type="entry name" value="CUB"/>
    <property type="match status" value="8"/>
</dbReference>
<dbReference type="FunFam" id="2.10.70.10:FF:000002">
    <property type="entry name" value="CUB and Sushi multiple domains 3"/>
    <property type="match status" value="5"/>
</dbReference>
<evidence type="ECO:0000259" key="6">
    <source>
        <dbReference type="PROSITE" id="PS01180"/>
    </source>
</evidence>
<evidence type="ECO:0000256" key="4">
    <source>
        <dbReference type="PROSITE-ProRule" id="PRU00302"/>
    </source>
</evidence>
<dbReference type="Gene3D" id="2.60.120.290">
    <property type="entry name" value="Spermadhesin, CUB domain"/>
    <property type="match status" value="8"/>
</dbReference>
<keyword evidence="1" id="KW-0720">Serine protease</keyword>
<evidence type="ECO:0000313" key="8">
    <source>
        <dbReference type="EMBL" id="TKS70020.1"/>
    </source>
</evidence>
<feature type="domain" description="CUB" evidence="6">
    <location>
        <begin position="308"/>
        <end position="419"/>
    </location>
</feature>
<dbReference type="Proteomes" id="UP000298787">
    <property type="component" value="Chromosome 4"/>
</dbReference>
<dbReference type="SUPFAM" id="SSF49854">
    <property type="entry name" value="Spermadhesin, CUB domain"/>
    <property type="match status" value="8"/>
</dbReference>
<dbReference type="PANTHER" id="PTHR24255">
    <property type="entry name" value="COMPLEMENT COMPONENT 1, S SUBCOMPONENT-RELATED"/>
    <property type="match status" value="1"/>
</dbReference>
<dbReference type="CDD" id="cd00033">
    <property type="entry name" value="CCP"/>
    <property type="match status" value="8"/>
</dbReference>
<feature type="domain" description="CUB" evidence="6">
    <location>
        <begin position="819"/>
        <end position="966"/>
    </location>
</feature>
<keyword evidence="2 4" id="KW-1015">Disulfide bond</keyword>
<dbReference type="PANTHER" id="PTHR24255:SF37">
    <property type="entry name" value="CUB AND SUSHI MULTIPLE DOMAINS 3"/>
    <property type="match status" value="1"/>
</dbReference>
<keyword evidence="4" id="KW-0768">Sushi</keyword>
<keyword evidence="1" id="KW-0378">Hydrolase</keyword>
<dbReference type="PROSITE" id="PS50923">
    <property type="entry name" value="SUSHI"/>
    <property type="match status" value="8"/>
</dbReference>
<feature type="region of interest" description="Disordered" evidence="5">
    <location>
        <begin position="1"/>
        <end position="26"/>
    </location>
</feature>
<feature type="disulfide bond" evidence="4">
    <location>
        <begin position="450"/>
        <end position="477"/>
    </location>
</feature>
<evidence type="ECO:0000256" key="1">
    <source>
        <dbReference type="ARBA" id="ARBA00022825"/>
    </source>
</evidence>
<feature type="domain" description="Sushi" evidence="7">
    <location>
        <begin position="244"/>
        <end position="305"/>
    </location>
</feature>
<dbReference type="SUPFAM" id="SSF57535">
    <property type="entry name" value="Complement control module/SCR domain"/>
    <property type="match status" value="8"/>
</dbReference>
<feature type="domain" description="CUB" evidence="6">
    <location>
        <begin position="639"/>
        <end position="755"/>
    </location>
</feature>
<sequence length="1385" mass="151434">MKRECPEVSSKSVLPRTPQGGSAVTSQLMHPQLHISAVLPSHTCGTPGLIPNGVIHGSRYNMGDKIRYSCESGFVLEGHSILTCIVSPGSGAQWDFPSPFCRAEGACGGTLRGTAGSITSPGYPAEYDNNLDCTWSILSEPGDTIALVFNDFLLEDKYDFLEISGTEAPSIWLTGTTLPSPVISSKNWLRIHFTSDSNHRRKGFSAQYQVKKAIELKSRGVKMMPSKDSSHKNAVLSQSGLAGDVCPDPGVPENGKRMGSAFQVGASVQFSCDDSYVLQGSKSITCQRVTDTLAAWSDHRPICRTRTCGSNLRGPRGIITSPNYPVQYENNAHCVWVITAMDSGKVIKLSFEEFDLERGYDTLTVGDGGKIGDTRRVLYVLTGSSVPDLIVSLSNQMWLHLQSDDTIGSAGFKAVYEEIERGGCGDPGVPAFGRRSGDRFQHGDVLTFFCQSAFELVGERTITCQHNNQWSGNKPSCVFSCFFNFTAPSGTILSPNYPEEYGNNLNCVWLIISEPGSRIHLLFSDFDLEPQFDWLVVKDEGLSEPTTFGTYSGKDVPSQLASNGHIMRLEFQSDHSNTGKGFNISYTTFGQNECHDPGVPVNGQRYGDQFQLGSSVAFRCDQGFIRTQGSDQVTCIIQDGNVVWSAAVPRCEAPTGVLLSPGWPSFYKDSLSCQWVIEAQPDHAVKIHFDRFQTEVNYDTLEIRDGPSTSSPLIGEYHGTQAPHFLISTSNVLFLLFTTDNSRSAAGFSIRYESVKMESDSCLDPGIPVNGRRHGSSFSIGSRVSFTCDPGYTLSDQEPIVCEQNHQWSHALPSCDALCGGYVYGKTGTILSPGFPDFYPNSLNCTWTIEVSHGKAECGASSLGPEGVLLSPNFPSNYDNNHECIYRITTEKGKGIRLKAESFLLQEGDYLKAYDGENTSSRLLGNFTRDGMMGHIINSTSNRLWLEFNSNASGTSQGFRLTYTSFDLVRCEEPGVPSYGYKIQDDGHYANTFVLYSCNPGYSLHGSSTLTCLSGDRRVWDKPLPSCIAECGGHISGAVSGRILSPGYPAPYDNNLHCTWTIEADTGKTISLHFIVFDTEVGHDILRVWDGPSGPSDGGILLKEWSGPALPEDIHSTFNILTLQFDSDYFISKQGFSIQFSTTTATTCNDPGIPVNGSRYGDSKEPGDSMTFQCDPGYQLQGQDTITCVRMDNRFYWQPDPPTCIATCGGNVSGPSGVILSPNYPQPYPPGKECDWRVRVNPDFVIALIFKSFNMEPSYDFLHIYEGEDSNGPLLASLQGNQAPERIESSGNSLFLAFRSDASLGMSGFAIEYREKPREACFDPGNIMNASRTGYDYKLGSQVSYNCHHGYTTVGGDTITCVMGPDGKPVWDRALPTCKGRGRTS</sequence>
<protein>
    <submittedName>
        <fullName evidence="8">CUB and sushi domain-containing protein 1</fullName>
    </submittedName>
</protein>
<feature type="disulfide bond" evidence="3">
    <location>
        <begin position="1031"/>
        <end position="1058"/>
    </location>
</feature>
<feature type="domain" description="Sushi" evidence="7">
    <location>
        <begin position="592"/>
        <end position="653"/>
    </location>
</feature>
<dbReference type="SMART" id="SM00032">
    <property type="entry name" value="CCP"/>
    <property type="match status" value="8"/>
</dbReference>
<keyword evidence="9" id="KW-1185">Reference proteome</keyword>
<comment type="caution">
    <text evidence="4">Lacks conserved residue(s) required for the propagation of feature annotation.</text>
</comment>
<feature type="domain" description="CUB" evidence="6">
    <location>
        <begin position="481"/>
        <end position="589"/>
    </location>
</feature>
<dbReference type="Pfam" id="PF00084">
    <property type="entry name" value="Sushi"/>
    <property type="match status" value="8"/>
</dbReference>
<dbReference type="CDD" id="cd00041">
    <property type="entry name" value="CUB"/>
    <property type="match status" value="7"/>
</dbReference>
<dbReference type="InterPro" id="IPR035914">
    <property type="entry name" value="Sperma_CUB_dom_sf"/>
</dbReference>
<feature type="domain" description="CUB" evidence="6">
    <location>
        <begin position="1208"/>
        <end position="1316"/>
    </location>
</feature>
<feature type="domain" description="CUB" evidence="6">
    <location>
        <begin position="1031"/>
        <end position="1143"/>
    </location>
</feature>
<organism evidence="8 9">
    <name type="scientific">Collichthys lucidus</name>
    <name type="common">Big head croaker</name>
    <name type="synonym">Sciaena lucida</name>
    <dbReference type="NCBI Taxonomy" id="240159"/>
    <lineage>
        <taxon>Eukaryota</taxon>
        <taxon>Metazoa</taxon>
        <taxon>Chordata</taxon>
        <taxon>Craniata</taxon>
        <taxon>Vertebrata</taxon>
        <taxon>Euteleostomi</taxon>
        <taxon>Actinopterygii</taxon>
        <taxon>Neopterygii</taxon>
        <taxon>Teleostei</taxon>
        <taxon>Neoteleostei</taxon>
        <taxon>Acanthomorphata</taxon>
        <taxon>Eupercaria</taxon>
        <taxon>Sciaenidae</taxon>
        <taxon>Collichthys</taxon>
    </lineage>
</organism>
<dbReference type="InterPro" id="IPR000859">
    <property type="entry name" value="CUB_dom"/>
</dbReference>
<feature type="domain" description="Sushi" evidence="7">
    <location>
        <begin position="1146"/>
        <end position="1206"/>
    </location>
</feature>
<proteinExistence type="predicted"/>
<dbReference type="STRING" id="240159.A0A4U5U804"/>
<evidence type="ECO:0000256" key="2">
    <source>
        <dbReference type="ARBA" id="ARBA00023157"/>
    </source>
</evidence>